<dbReference type="Gene3D" id="2.40.40.20">
    <property type="match status" value="1"/>
</dbReference>
<comment type="subcellular location">
    <subcellularLocation>
        <location evidence="9">Cytoplasm</location>
    </subcellularLocation>
</comment>
<dbReference type="Pfam" id="PF02261">
    <property type="entry name" value="Asp_decarbox"/>
    <property type="match status" value="1"/>
</dbReference>
<evidence type="ECO:0000256" key="7">
    <source>
        <dbReference type="ARBA" id="ARBA00023270"/>
    </source>
</evidence>
<keyword evidence="4 9" id="KW-0068">Autocatalytic cleavage</keyword>
<feature type="active site" description="Proton donor" evidence="9">
    <location>
        <position position="67"/>
    </location>
</feature>
<keyword evidence="8 9" id="KW-0670">Pyruvate</keyword>
<name>A0A8H9ISI2_9BURK</name>
<dbReference type="CDD" id="cd06919">
    <property type="entry name" value="Asp_decarbox"/>
    <property type="match status" value="1"/>
</dbReference>
<evidence type="ECO:0000256" key="5">
    <source>
        <dbReference type="ARBA" id="ARBA00023145"/>
    </source>
</evidence>
<dbReference type="EMBL" id="BMZN01000005">
    <property type="protein sequence ID" value="GHC56967.1"/>
    <property type="molecule type" value="Genomic_DNA"/>
</dbReference>
<dbReference type="NCBIfam" id="TIGR00223">
    <property type="entry name" value="panD"/>
    <property type="match status" value="1"/>
</dbReference>
<dbReference type="HAMAP" id="MF_00446">
    <property type="entry name" value="PanD"/>
    <property type="match status" value="1"/>
</dbReference>
<feature type="binding site" evidence="9">
    <location>
        <position position="66"/>
    </location>
    <ligand>
        <name>substrate</name>
    </ligand>
</feature>
<protein>
    <recommendedName>
        <fullName evidence="9">Aspartate 1-decarboxylase</fullName>
        <ecNumber evidence="9">4.1.1.11</ecNumber>
    </recommendedName>
    <alternativeName>
        <fullName evidence="9">Aspartate alpha-decarboxylase</fullName>
    </alternativeName>
    <component>
        <recommendedName>
            <fullName evidence="9">Aspartate 1-decarboxylase beta chain</fullName>
        </recommendedName>
    </component>
    <component>
        <recommendedName>
            <fullName evidence="9">Aspartate 1-decarboxylase alpha chain</fullName>
        </recommendedName>
    </component>
</protein>
<dbReference type="InterPro" id="IPR003190">
    <property type="entry name" value="Asp_decarbox"/>
</dbReference>
<dbReference type="EC" id="4.1.1.11" evidence="9"/>
<evidence type="ECO:0000256" key="6">
    <source>
        <dbReference type="ARBA" id="ARBA00023239"/>
    </source>
</evidence>
<dbReference type="UniPathway" id="UPA00028">
    <property type="reaction ID" value="UER00002"/>
</dbReference>
<comment type="function">
    <text evidence="9">Catalyzes the pyruvoyl-dependent decarboxylation of aspartate to produce beta-alanine.</text>
</comment>
<evidence type="ECO:0000256" key="3">
    <source>
        <dbReference type="ARBA" id="ARBA00022793"/>
    </source>
</evidence>
<comment type="cofactor">
    <cofactor evidence="9">
        <name>pyruvate</name>
        <dbReference type="ChEBI" id="CHEBI:15361"/>
    </cofactor>
    <text evidence="9">Binds 1 pyruvoyl group covalently per subunit.</text>
</comment>
<dbReference type="AlphaFoldDB" id="A0A8H9ISI2"/>
<reference evidence="11" key="1">
    <citation type="journal article" date="2019" name="Int. J. Syst. Evol. Microbiol.">
        <title>The Global Catalogue of Microorganisms (GCM) 10K type strain sequencing project: providing services to taxonomists for standard genome sequencing and annotation.</title>
        <authorList>
            <consortium name="The Broad Institute Genomics Platform"/>
            <consortium name="The Broad Institute Genome Sequencing Center for Infectious Disease"/>
            <person name="Wu L."/>
            <person name="Ma J."/>
        </authorList>
    </citation>
    <scope>NUCLEOTIDE SEQUENCE [LARGE SCALE GENOMIC DNA]</scope>
    <source>
        <strain evidence="11">KCTC 42083</strain>
    </source>
</reference>
<dbReference type="PANTHER" id="PTHR21012">
    <property type="entry name" value="ASPARTATE 1-DECARBOXYLASE"/>
    <property type="match status" value="1"/>
</dbReference>
<comment type="pathway">
    <text evidence="9">Cofactor biosynthesis; (R)-pantothenate biosynthesis; beta-alanine from L-aspartate: step 1/1.</text>
</comment>
<dbReference type="GO" id="GO:0006523">
    <property type="term" value="P:alanine biosynthetic process"/>
    <property type="evidence" value="ECO:0007669"/>
    <property type="project" value="InterPro"/>
</dbReference>
<comment type="catalytic activity">
    <reaction evidence="9">
        <text>L-aspartate + H(+) = beta-alanine + CO2</text>
        <dbReference type="Rhea" id="RHEA:19497"/>
        <dbReference type="ChEBI" id="CHEBI:15378"/>
        <dbReference type="ChEBI" id="CHEBI:16526"/>
        <dbReference type="ChEBI" id="CHEBI:29991"/>
        <dbReference type="ChEBI" id="CHEBI:57966"/>
        <dbReference type="EC" id="4.1.1.11"/>
    </reaction>
</comment>
<comment type="caution">
    <text evidence="10">The sequence shown here is derived from an EMBL/GenBank/DDBJ whole genome shotgun (WGS) entry which is preliminary data.</text>
</comment>
<keyword evidence="1 9" id="KW-0963">Cytoplasm</keyword>
<feature type="modified residue" description="Pyruvic acid (Ser)" evidence="9">
    <location>
        <position position="34"/>
    </location>
</feature>
<keyword evidence="6 9" id="KW-0456">Lyase</keyword>
<dbReference type="Proteomes" id="UP000608923">
    <property type="component" value="Unassembled WGS sequence"/>
</dbReference>
<comment type="similarity">
    <text evidence="9">Belongs to the PanD family.</text>
</comment>
<evidence type="ECO:0000313" key="11">
    <source>
        <dbReference type="Proteomes" id="UP000608923"/>
    </source>
</evidence>
<evidence type="ECO:0000256" key="2">
    <source>
        <dbReference type="ARBA" id="ARBA00022655"/>
    </source>
</evidence>
<keyword evidence="3 9" id="KW-0210">Decarboxylase</keyword>
<evidence type="ECO:0000256" key="9">
    <source>
        <dbReference type="HAMAP-Rule" id="MF_00446"/>
    </source>
</evidence>
<dbReference type="GO" id="GO:0005829">
    <property type="term" value="C:cytosol"/>
    <property type="evidence" value="ECO:0007669"/>
    <property type="project" value="TreeGrafter"/>
</dbReference>
<comment type="PTM">
    <text evidence="9">Is synthesized initially as an inactive proenzyme, which is activated by self-cleavage at a specific serine bond to produce a beta-subunit with a hydroxyl group at its C-terminus and an alpha-subunit with a pyruvoyl group at its N-terminus.</text>
</comment>
<feature type="chain" id="PRO_5035030591" description="Aspartate 1-decarboxylase alpha chain" evidence="9">
    <location>
        <begin position="34"/>
        <end position="196"/>
    </location>
</feature>
<comment type="subunit">
    <text evidence="9">Heterooctamer of four alpha and four beta subunits.</text>
</comment>
<keyword evidence="11" id="KW-1185">Reference proteome</keyword>
<gene>
    <name evidence="9 10" type="primary">panD</name>
    <name evidence="10" type="ORF">GCM10010096_32450</name>
</gene>
<keyword evidence="5 9" id="KW-0865">Zymogen</keyword>
<sequence length="196" mass="21704">MADPFLESVVMKKVVRAKLHGIKVTGADLNYHGSITLDPEICEQAGILPMEFVEIWNKDSGARISTYVIFGEPGSRCVVLNGAAARTCQKGDTVIICATEYVMNSEDLYSLRPTVLTFTPENEIDEVMHYEVAKTAQRDYDFRVVRDDRPRGAERPLARVDVDALSADLRARGLDDRAIADILSCHLADFAPATQN</sequence>
<dbReference type="SUPFAM" id="SSF50692">
    <property type="entry name" value="ADC-like"/>
    <property type="match status" value="1"/>
</dbReference>
<feature type="active site" description="Schiff-base intermediate with substrate; via pyruvic acid" evidence="9">
    <location>
        <position position="34"/>
    </location>
</feature>
<feature type="chain" id="PRO_5035030592" description="Aspartate 1-decarboxylase beta chain" evidence="9">
    <location>
        <begin position="1"/>
        <end position="33"/>
    </location>
</feature>
<organism evidence="10 11">
    <name type="scientific">Alcaligenes pakistanensis</name>
    <dbReference type="NCBI Taxonomy" id="1482717"/>
    <lineage>
        <taxon>Bacteria</taxon>
        <taxon>Pseudomonadati</taxon>
        <taxon>Pseudomonadota</taxon>
        <taxon>Betaproteobacteria</taxon>
        <taxon>Burkholderiales</taxon>
        <taxon>Alcaligenaceae</taxon>
        <taxon>Alcaligenes</taxon>
    </lineage>
</organism>
<accession>A0A8H9ISI2</accession>
<dbReference type="InterPro" id="IPR009010">
    <property type="entry name" value="Asp_de-COase-like_dom_sf"/>
</dbReference>
<keyword evidence="7 9" id="KW-0704">Schiff base</keyword>
<evidence type="ECO:0000256" key="1">
    <source>
        <dbReference type="ARBA" id="ARBA00022490"/>
    </source>
</evidence>
<evidence type="ECO:0000313" key="10">
    <source>
        <dbReference type="EMBL" id="GHC56967.1"/>
    </source>
</evidence>
<proteinExistence type="inferred from homology"/>
<keyword evidence="2 9" id="KW-0566">Pantothenate biosynthesis</keyword>
<dbReference type="GO" id="GO:0004068">
    <property type="term" value="F:aspartate 1-decarboxylase activity"/>
    <property type="evidence" value="ECO:0007669"/>
    <property type="project" value="UniProtKB-UniRule"/>
</dbReference>
<feature type="binding site" evidence="9">
    <location>
        <begin position="82"/>
        <end position="84"/>
    </location>
    <ligand>
        <name>substrate</name>
    </ligand>
</feature>
<evidence type="ECO:0000256" key="4">
    <source>
        <dbReference type="ARBA" id="ARBA00022813"/>
    </source>
</evidence>
<dbReference type="PANTHER" id="PTHR21012:SF0">
    <property type="entry name" value="ASPARTATE 1-DECARBOXYLASE"/>
    <property type="match status" value="1"/>
</dbReference>
<dbReference type="GO" id="GO:0015940">
    <property type="term" value="P:pantothenate biosynthetic process"/>
    <property type="evidence" value="ECO:0007669"/>
    <property type="project" value="UniProtKB-UniRule"/>
</dbReference>
<evidence type="ECO:0000256" key="8">
    <source>
        <dbReference type="ARBA" id="ARBA00023317"/>
    </source>
</evidence>